<dbReference type="GO" id="GO:0036498">
    <property type="term" value="P:IRE1-mediated unfolded protein response"/>
    <property type="evidence" value="ECO:0007669"/>
    <property type="project" value="TreeGrafter"/>
</dbReference>
<sequence>MATSSLASFSSSIQPFPLMIQSQCIQNEALVRALHAEYKASMENREADRKVQSKLLELKEAQKASNNTALYEKSYQIAQSLLASTVDNWYIMSSKVDEALREHNLKVSAPIALMNILLEGHLRNDYMATMLGGGEHEAWMMKNAPNVSAEAPHSNIQPDADEQLSLTAPPQPQPPSILYFSAAHTVKLLLSASSPEMKFAFYEVTDVLSSDQSKFDAQLVRLQNGGKQVVKIDLKGHGSFAIRYNVKESDSSDTWSQWSEWVTIDHSQYAPPPTTNPDLLNIVKFCNNSLNGCIVKTERAIESPASSKNQNVLRPLCDELHRAVVRAIGAAKKLSDSIGNHFSPPCAEIYANCELGQTLIVKLDFLAFPPPSSSSNSSKSKTSKAPKTDPRIFQRYIAEMLECNRFAKYLNDWSMVSSDLERCCEGASINRLFQLLVESKKSSLEFSSSDLNCAMARTDWFGGKQISLLRNRAAELLAAEQKRTAEELKQIKKEQERLKRDQEFQRKAAENASNNSENYGSSAVEGGGDVAVDYKSKRVILQKLNGDDAVLNGRSGIVQPYDLDNDQYAVKLTASSTGPSPQDTRSAVTVYDFQLRLMTKKEEKKAKADEAAALKEEEIKRKAKMAAAEREAEFKDEQQAIDMVNRHIHGQSGSNPTSLVAAVPSVAKIVVKKNIAPVSRVSRKKGVVRSFNKGIGYIQYDDPTSRKGTKKLKVFFNFREVSIPESIVPTLKTQYARNTWRTSNLFEGSNVEFEIGSYKGKQVANAITIDEVEDKVRKESAPPPPVVVKPVISMATIPTATTSLATGGSSWANMAAKPAIAPTIIHPPPIPPAQEPQATDEEENPYKDINIANLLNPNNPQYNPELAAKVKLYNKKAKNQKKKEKKEKKKDEDFPSEPTSSPVGVLSMSPQGSPQHLPTSLASTSQGFLGAALGANTPGLGSSTLSQSPTGGPSGIASISPPGTSAPPGFASGGSLSPGLNGLMTSGVPFGGMGDDHNVHPGGNDNLLNPSSSQSSVGGASYFEGFQGGNIFADSNLPATSSGSDLLLNSFSFSGLGLNTTQSSFGGASAGQSAFLSNLQSSYLNPTPSSSRLLSMGNVSGSKLRRFAMAYLGRHLLDSMRNMSRNAIPVGPNMSFYPMIRLSGQGEAFRGKFTNNPYPMAVKRFRKPTTTSVEEIKVLHQLADSCIAKIYDYYVDPDYFYIATALYQGSLLDIIGDTAKLLPAGDGLIERPIKNPAVLHDIVAQVIAAVAFLHRKDVAHKSLKPHNVLYTQEPGGNLKIALSDAGIHRFLGSTNDHYAKTSTGYQSRELTLLKLGMQDNPNWMPDTEAFKKADIFSLGLVCYFVMSGGIHPFAHPRRPLREADWESRIADGENANLSHVTDPEAQHLFQLCLSHDSNRRPPASRLCGPNNFFKHPFFFSPNQRMHILQSCEIHCSQNEGMYGLNLLENFVGTSWPWKQSFAEIFEPDGSVELGNKGRVMYGNRGRDLIKFTTDILTHYHEFHNMSRLKTSLRNALLSHGHSQEMPPAVTCWLWLKARAPLLWILMFEDGITER</sequence>
<keyword evidence="5" id="KW-1185">Reference proteome</keyword>
<dbReference type="Proteomes" id="UP001165065">
    <property type="component" value="Unassembled WGS sequence"/>
</dbReference>
<feature type="region of interest" description="Disordered" evidence="2">
    <location>
        <begin position="876"/>
        <end position="922"/>
    </location>
</feature>
<gene>
    <name evidence="4" type="ORF">TrCOL_g9534</name>
</gene>
<feature type="domain" description="Protein kinase" evidence="3">
    <location>
        <begin position="1137"/>
        <end position="1418"/>
    </location>
</feature>
<dbReference type="OrthoDB" id="196851at2759"/>
<dbReference type="Gene3D" id="1.10.510.10">
    <property type="entry name" value="Transferase(Phosphotransferase) domain 1"/>
    <property type="match status" value="1"/>
</dbReference>
<feature type="region of interest" description="Disordered" evidence="2">
    <location>
        <begin position="939"/>
        <end position="1015"/>
    </location>
</feature>
<dbReference type="InterPro" id="IPR011009">
    <property type="entry name" value="Kinase-like_dom_sf"/>
</dbReference>
<dbReference type="PROSITE" id="PS50011">
    <property type="entry name" value="PROTEIN_KINASE_DOM"/>
    <property type="match status" value="1"/>
</dbReference>
<dbReference type="Pfam" id="PF00069">
    <property type="entry name" value="Pkinase"/>
    <property type="match status" value="1"/>
</dbReference>
<dbReference type="Gene3D" id="2.40.50.140">
    <property type="entry name" value="Nucleic acid-binding proteins"/>
    <property type="match status" value="1"/>
</dbReference>
<proteinExistence type="predicted"/>
<reference evidence="5" key="1">
    <citation type="journal article" date="2023" name="Commun. Biol.">
        <title>Genome analysis of Parmales, the sister group of diatoms, reveals the evolutionary specialization of diatoms from phago-mixotrophs to photoautotrophs.</title>
        <authorList>
            <person name="Ban H."/>
            <person name="Sato S."/>
            <person name="Yoshikawa S."/>
            <person name="Yamada K."/>
            <person name="Nakamura Y."/>
            <person name="Ichinomiya M."/>
            <person name="Sato N."/>
            <person name="Blanc-Mathieu R."/>
            <person name="Endo H."/>
            <person name="Kuwata A."/>
            <person name="Ogata H."/>
        </authorList>
    </citation>
    <scope>NUCLEOTIDE SEQUENCE [LARGE SCALE GENOMIC DNA]</scope>
</reference>
<feature type="compositionally biased region" description="Basic residues" evidence="2">
    <location>
        <begin position="876"/>
        <end position="888"/>
    </location>
</feature>
<dbReference type="InterPro" id="IPR045133">
    <property type="entry name" value="IRE1/2-like"/>
</dbReference>
<evidence type="ECO:0000313" key="5">
    <source>
        <dbReference type="Proteomes" id="UP001165065"/>
    </source>
</evidence>
<dbReference type="InterPro" id="IPR012340">
    <property type="entry name" value="NA-bd_OB-fold"/>
</dbReference>
<accession>A0A9W7G596</accession>
<keyword evidence="1" id="KW-0175">Coiled coil</keyword>
<dbReference type="GO" id="GO:0004521">
    <property type="term" value="F:RNA endonuclease activity"/>
    <property type="evidence" value="ECO:0007669"/>
    <property type="project" value="InterPro"/>
</dbReference>
<comment type="caution">
    <text evidence="4">The sequence shown here is derived from an EMBL/GenBank/DDBJ whole genome shotgun (WGS) entry which is preliminary data.</text>
</comment>
<protein>
    <recommendedName>
        <fullName evidence="3">Protein kinase domain-containing protein</fullName>
    </recommendedName>
</protein>
<dbReference type="GO" id="GO:0005524">
    <property type="term" value="F:ATP binding"/>
    <property type="evidence" value="ECO:0007669"/>
    <property type="project" value="InterPro"/>
</dbReference>
<dbReference type="GO" id="GO:1990604">
    <property type="term" value="C:IRE1-TRAF2-ASK1 complex"/>
    <property type="evidence" value="ECO:0007669"/>
    <property type="project" value="TreeGrafter"/>
</dbReference>
<feature type="compositionally biased region" description="Basic and acidic residues" evidence="2">
    <location>
        <begin position="497"/>
        <end position="509"/>
    </location>
</feature>
<feature type="compositionally biased region" description="Low complexity" evidence="2">
    <location>
        <begin position="973"/>
        <end position="983"/>
    </location>
</feature>
<feature type="compositionally biased region" description="Polar residues" evidence="2">
    <location>
        <begin position="897"/>
        <end position="922"/>
    </location>
</feature>
<dbReference type="GO" id="GO:0004674">
    <property type="term" value="F:protein serine/threonine kinase activity"/>
    <property type="evidence" value="ECO:0007669"/>
    <property type="project" value="InterPro"/>
</dbReference>
<evidence type="ECO:0000256" key="1">
    <source>
        <dbReference type="SAM" id="Coils"/>
    </source>
</evidence>
<dbReference type="EMBL" id="BRYA01000065">
    <property type="protein sequence ID" value="GMI36377.1"/>
    <property type="molecule type" value="Genomic_DNA"/>
</dbReference>
<dbReference type="GO" id="GO:0051082">
    <property type="term" value="F:unfolded protein binding"/>
    <property type="evidence" value="ECO:0007669"/>
    <property type="project" value="TreeGrafter"/>
</dbReference>
<name>A0A9W7G596_9STRA</name>
<dbReference type="SUPFAM" id="SSF56112">
    <property type="entry name" value="Protein kinase-like (PK-like)"/>
    <property type="match status" value="1"/>
</dbReference>
<feature type="compositionally biased region" description="Polar residues" evidence="2">
    <location>
        <begin position="939"/>
        <end position="951"/>
    </location>
</feature>
<feature type="compositionally biased region" description="Low complexity" evidence="2">
    <location>
        <begin position="510"/>
        <end position="523"/>
    </location>
</feature>
<dbReference type="PANTHER" id="PTHR13954">
    <property type="entry name" value="IRE1-RELATED"/>
    <property type="match status" value="1"/>
</dbReference>
<feature type="coiled-coil region" evidence="1">
    <location>
        <begin position="597"/>
        <end position="631"/>
    </location>
</feature>
<dbReference type="PANTHER" id="PTHR13954:SF6">
    <property type="entry name" value="NON-SPECIFIC SERINE_THREONINE PROTEIN KINASE"/>
    <property type="match status" value="1"/>
</dbReference>
<feature type="region of interest" description="Disordered" evidence="2">
    <location>
        <begin position="497"/>
        <end position="524"/>
    </location>
</feature>
<evidence type="ECO:0000259" key="3">
    <source>
        <dbReference type="PROSITE" id="PS50011"/>
    </source>
</evidence>
<organism evidence="4 5">
    <name type="scientific">Triparma columacea</name>
    <dbReference type="NCBI Taxonomy" id="722753"/>
    <lineage>
        <taxon>Eukaryota</taxon>
        <taxon>Sar</taxon>
        <taxon>Stramenopiles</taxon>
        <taxon>Ochrophyta</taxon>
        <taxon>Bolidophyceae</taxon>
        <taxon>Parmales</taxon>
        <taxon>Triparmaceae</taxon>
        <taxon>Triparma</taxon>
    </lineage>
</organism>
<evidence type="ECO:0000256" key="2">
    <source>
        <dbReference type="SAM" id="MobiDB-lite"/>
    </source>
</evidence>
<dbReference type="InterPro" id="IPR000719">
    <property type="entry name" value="Prot_kinase_dom"/>
</dbReference>
<evidence type="ECO:0000313" key="4">
    <source>
        <dbReference type="EMBL" id="GMI36377.1"/>
    </source>
</evidence>
<feature type="compositionally biased region" description="Pro residues" evidence="2">
    <location>
        <begin position="825"/>
        <end position="834"/>
    </location>
</feature>
<feature type="region of interest" description="Disordered" evidence="2">
    <location>
        <begin position="822"/>
        <end position="842"/>
    </location>
</feature>